<keyword evidence="6" id="KW-0539">Nucleus</keyword>
<evidence type="ECO:0000256" key="4">
    <source>
        <dbReference type="ARBA" id="ARBA00022989"/>
    </source>
</evidence>
<organism evidence="10 11">
    <name type="scientific">Anthostomella pinea</name>
    <dbReference type="NCBI Taxonomy" id="933095"/>
    <lineage>
        <taxon>Eukaryota</taxon>
        <taxon>Fungi</taxon>
        <taxon>Dikarya</taxon>
        <taxon>Ascomycota</taxon>
        <taxon>Pezizomycotina</taxon>
        <taxon>Sordariomycetes</taxon>
        <taxon>Xylariomycetidae</taxon>
        <taxon>Xylariales</taxon>
        <taxon>Xylariaceae</taxon>
        <taxon>Anthostomella</taxon>
    </lineage>
</organism>
<feature type="transmembrane region" description="Helical" evidence="8">
    <location>
        <begin position="191"/>
        <end position="209"/>
    </location>
</feature>
<comment type="caution">
    <text evidence="10">The sequence shown here is derived from an EMBL/GenBank/DDBJ whole genome shotgun (WGS) entry which is preliminary data.</text>
</comment>
<evidence type="ECO:0000256" key="1">
    <source>
        <dbReference type="ARBA" id="ARBA00004123"/>
    </source>
</evidence>
<evidence type="ECO:0000259" key="9">
    <source>
        <dbReference type="PROSITE" id="PS50048"/>
    </source>
</evidence>
<accession>A0AAI8VAE3</accession>
<feature type="compositionally biased region" description="Low complexity" evidence="7">
    <location>
        <begin position="1"/>
        <end position="12"/>
    </location>
</feature>
<evidence type="ECO:0000313" key="11">
    <source>
        <dbReference type="Proteomes" id="UP001295740"/>
    </source>
</evidence>
<dbReference type="InterPro" id="IPR001138">
    <property type="entry name" value="Zn2Cys6_DnaBD"/>
</dbReference>
<keyword evidence="11" id="KW-1185">Reference proteome</keyword>
<dbReference type="PANTHER" id="PTHR37534">
    <property type="entry name" value="TRANSCRIPTIONAL ACTIVATOR PROTEIN UGA3"/>
    <property type="match status" value="1"/>
</dbReference>
<dbReference type="AlphaFoldDB" id="A0AAI8VAE3"/>
<evidence type="ECO:0000256" key="3">
    <source>
        <dbReference type="ARBA" id="ARBA00022692"/>
    </source>
</evidence>
<proteinExistence type="predicted"/>
<comment type="subcellular location">
    <subcellularLocation>
        <location evidence="2">Membrane</location>
    </subcellularLocation>
    <subcellularLocation>
        <location evidence="1">Nucleus</location>
    </subcellularLocation>
</comment>
<evidence type="ECO:0000256" key="5">
    <source>
        <dbReference type="ARBA" id="ARBA00023136"/>
    </source>
</evidence>
<dbReference type="Proteomes" id="UP001295740">
    <property type="component" value="Unassembled WGS sequence"/>
</dbReference>
<dbReference type="GO" id="GO:0008270">
    <property type="term" value="F:zinc ion binding"/>
    <property type="evidence" value="ECO:0007669"/>
    <property type="project" value="InterPro"/>
</dbReference>
<dbReference type="GO" id="GO:0005634">
    <property type="term" value="C:nucleus"/>
    <property type="evidence" value="ECO:0007669"/>
    <property type="project" value="UniProtKB-SubCell"/>
</dbReference>
<keyword evidence="4 8" id="KW-1133">Transmembrane helix</keyword>
<dbReference type="InterPro" id="IPR036864">
    <property type="entry name" value="Zn2-C6_fun-type_DNA-bd_sf"/>
</dbReference>
<keyword evidence="3 8" id="KW-0812">Transmembrane</keyword>
<sequence length="866" mass="93606">MTTSTSSTTSTTGHATFAFTPPGSNPTATASTTDGGGSMSGMSGMGDTASMGTTVMDTGSCKISMLWNWETIDACFLSESWRIRSAGAFAALCIGVILLVMLLELLRRTSKHYDRYIIRQHEKSAALASATSQGLAETPKGSLIAKSHDAVLPAAGYRPNIWQQATRALLHTLQFALGYWIMLLAMYYNGYIIICIIIGAFIGSFIFQWERIGATAKPAAAQLKKRRAAVVDSDVPPGWDADGVDGCWTCRLRRKKCDETKPICSTCGALEITCHFDDGKPAWLDGGAREKRMADEIKIMVKGKANHRRDRKSARVGADAGHVESGRHGQLQRHSSPDGDGGLPRNLAPVPAPSHSRDGNLDSSTSDVTSEGTSALPPLSTSASSASSPTGPETTGIETAPLADTGTFPGDKSESEAGSIMVYLDYVVPFLSPFYRPCLLESSRGWMLVLLMKNRTLFHTALSLATYFYSVVLDAAGGNHGACKQANWTELQSQQELSIKALQRELSDLNARGVGSAFQQSVYCLQSIIQLLEFEVAIANTQNCRVHLDAAVVLFDQLIASHATDCGNPWHSVLGQMGLGNLAVSFGTGRHPWSSDQSAYRFYTAHLLWIDIIAATAGGEAPRLQKYHAELLHGERPPIRLEDFIGCHNWAMVQIAEIAGLAAWKKDRKDHASLSLVELVRRADLIESSLRQGLSNLDITSIVNPQSVFDPSAQAPHLPFSGLGIEVLADAAMRTTPALALHTSIWAQAALTYLCVVVSGPQTGLPEIRESIRATMDLIRLLPSPLCLRTLVWPFAVTGCLALPEEETFFLDLIIRMGAMQVFGTVKEALNIMQSVWRLRHGGCVDPETLDIAASLSILGHRALLV</sequence>
<dbReference type="EMBL" id="CAUWAG010000003">
    <property type="protein sequence ID" value="CAJ2500785.1"/>
    <property type="molecule type" value="Genomic_DNA"/>
</dbReference>
<dbReference type="SMART" id="SM00066">
    <property type="entry name" value="GAL4"/>
    <property type="match status" value="1"/>
</dbReference>
<evidence type="ECO:0000256" key="6">
    <source>
        <dbReference type="ARBA" id="ARBA00023242"/>
    </source>
</evidence>
<feature type="region of interest" description="Disordered" evidence="7">
    <location>
        <begin position="1"/>
        <end position="44"/>
    </location>
</feature>
<feature type="compositionally biased region" description="Low complexity" evidence="7">
    <location>
        <begin position="373"/>
        <end position="390"/>
    </location>
</feature>
<reference evidence="10" key="1">
    <citation type="submission" date="2023-10" db="EMBL/GenBank/DDBJ databases">
        <authorList>
            <person name="Hackl T."/>
        </authorList>
    </citation>
    <scope>NUCLEOTIDE SEQUENCE</scope>
</reference>
<dbReference type="SUPFAM" id="SSF57701">
    <property type="entry name" value="Zn2/Cys6 DNA-binding domain"/>
    <property type="match status" value="1"/>
</dbReference>
<evidence type="ECO:0000256" key="8">
    <source>
        <dbReference type="SAM" id="Phobius"/>
    </source>
</evidence>
<dbReference type="Gene3D" id="4.10.240.10">
    <property type="entry name" value="Zn(2)-C6 fungal-type DNA-binding domain"/>
    <property type="match status" value="1"/>
</dbReference>
<feature type="compositionally biased region" description="Basic residues" evidence="7">
    <location>
        <begin position="304"/>
        <end position="314"/>
    </location>
</feature>
<dbReference type="GO" id="GO:0005375">
    <property type="term" value="F:copper ion transmembrane transporter activity"/>
    <property type="evidence" value="ECO:0007669"/>
    <property type="project" value="InterPro"/>
</dbReference>
<dbReference type="GO" id="GO:0000981">
    <property type="term" value="F:DNA-binding transcription factor activity, RNA polymerase II-specific"/>
    <property type="evidence" value="ECO:0007669"/>
    <property type="project" value="InterPro"/>
</dbReference>
<name>A0AAI8VAE3_9PEZI</name>
<dbReference type="GO" id="GO:0016020">
    <property type="term" value="C:membrane"/>
    <property type="evidence" value="ECO:0007669"/>
    <property type="project" value="UniProtKB-SubCell"/>
</dbReference>
<evidence type="ECO:0000256" key="7">
    <source>
        <dbReference type="SAM" id="MobiDB-lite"/>
    </source>
</evidence>
<dbReference type="CDD" id="cd00067">
    <property type="entry name" value="GAL4"/>
    <property type="match status" value="1"/>
</dbReference>
<dbReference type="Pfam" id="PF11951">
    <property type="entry name" value="Fungal_trans_2"/>
    <property type="match status" value="1"/>
</dbReference>
<feature type="domain" description="Zn(2)-C6 fungal-type" evidence="9">
    <location>
        <begin position="246"/>
        <end position="276"/>
    </location>
</feature>
<dbReference type="PANTHER" id="PTHR37534:SF20">
    <property type="entry name" value="PRO1A C6 ZINK-FINGER PROTEIN"/>
    <property type="match status" value="1"/>
</dbReference>
<protein>
    <submittedName>
        <fullName evidence="10">Uu.00g036380.m01.CDS01</fullName>
    </submittedName>
</protein>
<evidence type="ECO:0000256" key="2">
    <source>
        <dbReference type="ARBA" id="ARBA00004370"/>
    </source>
</evidence>
<dbReference type="PROSITE" id="PS50048">
    <property type="entry name" value="ZN2_CY6_FUNGAL_2"/>
    <property type="match status" value="1"/>
</dbReference>
<feature type="transmembrane region" description="Helical" evidence="8">
    <location>
        <begin position="86"/>
        <end position="106"/>
    </location>
</feature>
<dbReference type="InterPro" id="IPR007274">
    <property type="entry name" value="Cop_transporter"/>
</dbReference>
<dbReference type="PROSITE" id="PS00463">
    <property type="entry name" value="ZN2_CY6_FUNGAL_1"/>
    <property type="match status" value="1"/>
</dbReference>
<feature type="region of interest" description="Disordered" evidence="7">
    <location>
        <begin position="300"/>
        <end position="411"/>
    </location>
</feature>
<gene>
    <name evidence="10" type="ORF">KHLLAP_LOCUS1253</name>
</gene>
<evidence type="ECO:0000313" key="10">
    <source>
        <dbReference type="EMBL" id="CAJ2500785.1"/>
    </source>
</evidence>
<dbReference type="InterPro" id="IPR021858">
    <property type="entry name" value="Fun_TF"/>
</dbReference>
<feature type="compositionally biased region" description="Polar residues" evidence="7">
    <location>
        <begin position="361"/>
        <end position="372"/>
    </location>
</feature>
<keyword evidence="5 8" id="KW-0472">Membrane</keyword>
<dbReference type="Pfam" id="PF00172">
    <property type="entry name" value="Zn_clus"/>
    <property type="match status" value="1"/>
</dbReference>
<dbReference type="Pfam" id="PF04145">
    <property type="entry name" value="Ctr"/>
    <property type="match status" value="1"/>
</dbReference>